<dbReference type="NCBIfam" id="TIGR00222">
    <property type="entry name" value="panB"/>
    <property type="match status" value="1"/>
</dbReference>
<dbReference type="InterPro" id="IPR040442">
    <property type="entry name" value="Pyrv_kinase-like_dom_sf"/>
</dbReference>
<comment type="pathway">
    <text evidence="1">Cofactor biosynthesis; (R)-pantothenate biosynthesis; (R)-pantoate from 3-methyl-2-oxobutanoate: step 1/2.</text>
</comment>
<evidence type="ECO:0000259" key="11">
    <source>
        <dbReference type="Pfam" id="PF08546"/>
    </source>
</evidence>
<sequence length="793" mass="78871">MLRRVLAAGAAARVNRVEPKLLRRIGVDTLARRGAAGASAGGAARAPAPVLSAFTRAASSSPAAASSAAAAGGGGCKDGNEAPYGGGGEAPQARKSVTVRTLAGKHRRGEKITMVTAYDAPMAALADRAGIDIVLVGDSLGMVVLGYEDTVSVTMDDMVHHCRAAARGAGSAFVVCDLPFGSYTSPAEAVASGVRALKEGRAHAVKLEGGRAQCASVRALTDAGVAVVGHVGLTPQSVSALGGYAVQGRTAAAATALLDDALALQEAGAVAIVLEMVPREVAALVTRRLSIPTIGIGAGEGCSGQVLVTHDMLGLYGGRVPSFVRAYDDLGSRAVAALATFAREVAESTFPAPEHGYAMPPKALRAFYEAVGEPLPEAAADDAAAVPLRLASADAVSAADRCDLDAVDSAAVEVKGDEATAAQGAAAAAAVPVVASKRAATAAARLPVIAPSGAPPRVAIIGGGAMGSLFAAKLAAEADVRVFTSWAEHAAAATADGLLLHAIGGGSPAVARVAIMSPAAYGRGGAGGAVEADAWRADVVLVLVKGGQTAPAALLAADVVSADGVVVTLQNGIGPMETLRGVLGERRVLFGSTAQAATMLGPGSVLHAGDGPTTIVAPIEALAPAARDVAMLLDATGLPAKVAPASEMAAVCVHKLTVNACINPLTALFGITNGEVAEAGKPRALLSRLHGEVQAAAEGLSKPLRRALGRDVELPASSAAFGALVPDLGFVLDVARRTRHNTSSMLADVKRGASTEIDFINGVVVEAAAAVGAAVPVNQSVISLVKAQASCSV</sequence>
<evidence type="ECO:0000256" key="1">
    <source>
        <dbReference type="ARBA" id="ARBA00005033"/>
    </source>
</evidence>
<dbReference type="GO" id="GO:0005739">
    <property type="term" value="C:mitochondrion"/>
    <property type="evidence" value="ECO:0007669"/>
    <property type="project" value="TreeGrafter"/>
</dbReference>
<dbReference type="NCBIfam" id="TIGR00745">
    <property type="entry name" value="apbA_panE"/>
    <property type="match status" value="1"/>
</dbReference>
<dbReference type="AlphaFoldDB" id="A0A7S1CLC0"/>
<dbReference type="InterPro" id="IPR013752">
    <property type="entry name" value="KPA_reductase"/>
</dbReference>
<dbReference type="InterPro" id="IPR008927">
    <property type="entry name" value="6-PGluconate_DH-like_C_sf"/>
</dbReference>
<dbReference type="PANTHER" id="PTHR20881:SF0">
    <property type="entry name" value="3-METHYL-2-OXOBUTANOATE HYDROXYMETHYLTRANSFERASE"/>
    <property type="match status" value="1"/>
</dbReference>
<dbReference type="Pfam" id="PF02548">
    <property type="entry name" value="Pantoate_transf"/>
    <property type="match status" value="1"/>
</dbReference>
<dbReference type="InterPro" id="IPR013328">
    <property type="entry name" value="6PGD_dom2"/>
</dbReference>
<protein>
    <recommendedName>
        <fullName evidence="4">3-methyl-2-oxobutanoate hydroxymethyltransferase</fullName>
        <ecNumber evidence="4">2.1.2.11</ecNumber>
    </recommendedName>
</protein>
<comment type="catalytic activity">
    <reaction evidence="8">
        <text>(6R)-5,10-methylene-5,6,7,8-tetrahydrofolate + 3-methyl-2-oxobutanoate + H2O = 2-dehydropantoate + (6S)-5,6,7,8-tetrahydrofolate</text>
        <dbReference type="Rhea" id="RHEA:11824"/>
        <dbReference type="ChEBI" id="CHEBI:11561"/>
        <dbReference type="ChEBI" id="CHEBI:11851"/>
        <dbReference type="ChEBI" id="CHEBI:15377"/>
        <dbReference type="ChEBI" id="CHEBI:15636"/>
        <dbReference type="ChEBI" id="CHEBI:57453"/>
        <dbReference type="EC" id="2.1.2.11"/>
    </reaction>
</comment>
<comment type="similarity">
    <text evidence="3">Belongs to the PanB family.</text>
</comment>
<feature type="region of interest" description="Disordered" evidence="9">
    <location>
        <begin position="82"/>
        <end position="104"/>
    </location>
</feature>
<evidence type="ECO:0000259" key="10">
    <source>
        <dbReference type="Pfam" id="PF02558"/>
    </source>
</evidence>
<dbReference type="Gene3D" id="3.20.20.60">
    <property type="entry name" value="Phosphoenolpyruvate-binding domains"/>
    <property type="match status" value="1"/>
</dbReference>
<dbReference type="Gene3D" id="1.10.1040.10">
    <property type="entry name" value="N-(1-d-carboxylethyl)-l-norvaline Dehydrogenase, domain 2"/>
    <property type="match status" value="1"/>
</dbReference>
<dbReference type="InterPro" id="IPR013332">
    <property type="entry name" value="KPR_N"/>
</dbReference>
<dbReference type="Pfam" id="PF08546">
    <property type="entry name" value="ApbA_C"/>
    <property type="match status" value="1"/>
</dbReference>
<dbReference type="NCBIfam" id="NF001452">
    <property type="entry name" value="PRK00311.1"/>
    <property type="match status" value="1"/>
</dbReference>
<evidence type="ECO:0000256" key="3">
    <source>
        <dbReference type="ARBA" id="ARBA00008676"/>
    </source>
</evidence>
<dbReference type="FunFam" id="3.20.20.60:FF:000003">
    <property type="entry name" value="3-methyl-2-oxobutanoate hydroxymethyltransferase"/>
    <property type="match status" value="1"/>
</dbReference>
<keyword evidence="5" id="KW-0808">Transferase</keyword>
<evidence type="ECO:0000256" key="8">
    <source>
        <dbReference type="ARBA" id="ARBA00049172"/>
    </source>
</evidence>
<dbReference type="SUPFAM" id="SSF51621">
    <property type="entry name" value="Phosphoenolpyruvate/pyruvate domain"/>
    <property type="match status" value="1"/>
</dbReference>
<dbReference type="GO" id="GO:0008677">
    <property type="term" value="F:2-dehydropantoate 2-reductase activity"/>
    <property type="evidence" value="ECO:0007669"/>
    <property type="project" value="InterPro"/>
</dbReference>
<keyword evidence="7" id="KW-0560">Oxidoreductase</keyword>
<accession>A0A7S1CLC0</accession>
<proteinExistence type="inferred from homology"/>
<dbReference type="InterPro" id="IPR003700">
    <property type="entry name" value="Pantoate_hydroxy_MeTrfase"/>
</dbReference>
<dbReference type="InterPro" id="IPR036291">
    <property type="entry name" value="NAD(P)-bd_dom_sf"/>
</dbReference>
<evidence type="ECO:0000256" key="7">
    <source>
        <dbReference type="ARBA" id="ARBA00023002"/>
    </source>
</evidence>
<organism evidence="12">
    <name type="scientific">Bicosoecida sp. CB-2014</name>
    <dbReference type="NCBI Taxonomy" id="1486930"/>
    <lineage>
        <taxon>Eukaryota</taxon>
        <taxon>Sar</taxon>
        <taxon>Stramenopiles</taxon>
        <taxon>Bigyra</taxon>
        <taxon>Opalozoa</taxon>
        <taxon>Bicosoecida</taxon>
    </lineage>
</organism>
<comment type="similarity">
    <text evidence="2">Belongs to the ketopantoate reductase family.</text>
</comment>
<dbReference type="EC" id="2.1.2.11" evidence="4"/>
<dbReference type="GO" id="GO:0003864">
    <property type="term" value="F:3-methyl-2-oxobutanoate hydroxymethyltransferase activity"/>
    <property type="evidence" value="ECO:0007669"/>
    <property type="project" value="UniProtKB-EC"/>
</dbReference>
<dbReference type="GO" id="GO:0000287">
    <property type="term" value="F:magnesium ion binding"/>
    <property type="evidence" value="ECO:0007669"/>
    <property type="project" value="TreeGrafter"/>
</dbReference>
<dbReference type="CDD" id="cd06557">
    <property type="entry name" value="KPHMT-like"/>
    <property type="match status" value="1"/>
</dbReference>
<dbReference type="SUPFAM" id="SSF51735">
    <property type="entry name" value="NAD(P)-binding Rossmann-fold domains"/>
    <property type="match status" value="1"/>
</dbReference>
<dbReference type="Pfam" id="PF02558">
    <property type="entry name" value="ApbA"/>
    <property type="match status" value="1"/>
</dbReference>
<dbReference type="EMBL" id="HBFS01023434">
    <property type="protein sequence ID" value="CAD8922421.1"/>
    <property type="molecule type" value="Transcribed_RNA"/>
</dbReference>
<dbReference type="Gene3D" id="3.40.50.720">
    <property type="entry name" value="NAD(P)-binding Rossmann-like Domain"/>
    <property type="match status" value="1"/>
</dbReference>
<dbReference type="InterPro" id="IPR015813">
    <property type="entry name" value="Pyrv/PenolPyrv_kinase-like_dom"/>
</dbReference>
<evidence type="ECO:0000256" key="2">
    <source>
        <dbReference type="ARBA" id="ARBA00007870"/>
    </source>
</evidence>
<evidence type="ECO:0000256" key="5">
    <source>
        <dbReference type="ARBA" id="ARBA00022679"/>
    </source>
</evidence>
<evidence type="ECO:0000256" key="9">
    <source>
        <dbReference type="SAM" id="MobiDB-lite"/>
    </source>
</evidence>
<dbReference type="HAMAP" id="MF_00156">
    <property type="entry name" value="PanB"/>
    <property type="match status" value="1"/>
</dbReference>
<evidence type="ECO:0000256" key="4">
    <source>
        <dbReference type="ARBA" id="ARBA00012618"/>
    </source>
</evidence>
<gene>
    <name evidence="12" type="ORF">BSP0115_LOCUS15684</name>
</gene>
<dbReference type="UniPathway" id="UPA00028">
    <property type="reaction ID" value="UER00003"/>
</dbReference>
<dbReference type="PANTHER" id="PTHR20881">
    <property type="entry name" value="3-METHYL-2-OXOBUTANOATE HYDROXYMETHYLTRANSFERASE"/>
    <property type="match status" value="1"/>
</dbReference>
<reference evidence="12" key="1">
    <citation type="submission" date="2021-01" db="EMBL/GenBank/DDBJ databases">
        <authorList>
            <person name="Corre E."/>
            <person name="Pelletier E."/>
            <person name="Niang G."/>
            <person name="Scheremetjew M."/>
            <person name="Finn R."/>
            <person name="Kale V."/>
            <person name="Holt S."/>
            <person name="Cochrane G."/>
            <person name="Meng A."/>
            <person name="Brown T."/>
            <person name="Cohen L."/>
        </authorList>
    </citation>
    <scope>NUCLEOTIDE SEQUENCE</scope>
    <source>
        <strain evidence="12">Ms1</strain>
    </source>
</reference>
<dbReference type="SUPFAM" id="SSF48179">
    <property type="entry name" value="6-phosphogluconate dehydrogenase C-terminal domain-like"/>
    <property type="match status" value="1"/>
</dbReference>
<feature type="domain" description="Ketopantoate reductase C-terminal" evidence="11">
    <location>
        <begin position="653"/>
        <end position="787"/>
    </location>
</feature>
<name>A0A7S1CLC0_9STRA</name>
<keyword evidence="6" id="KW-0521">NADP</keyword>
<evidence type="ECO:0000313" key="12">
    <source>
        <dbReference type="EMBL" id="CAD8922421.1"/>
    </source>
</evidence>
<dbReference type="InterPro" id="IPR003710">
    <property type="entry name" value="ApbA"/>
</dbReference>
<feature type="domain" description="Ketopantoate reductase N-terminal" evidence="10">
    <location>
        <begin position="458"/>
        <end position="615"/>
    </location>
</feature>
<evidence type="ECO:0000256" key="6">
    <source>
        <dbReference type="ARBA" id="ARBA00022857"/>
    </source>
</evidence>
<dbReference type="GO" id="GO:0015940">
    <property type="term" value="P:pantothenate biosynthetic process"/>
    <property type="evidence" value="ECO:0007669"/>
    <property type="project" value="UniProtKB-UniPathway"/>
</dbReference>